<gene>
    <name evidence="5" type="ORF">LMG31841_00552</name>
</gene>
<dbReference type="InterPro" id="IPR008397">
    <property type="entry name" value="Alginate_lyase_dom"/>
</dbReference>
<feature type="domain" description="Alginate lyase" evidence="4">
    <location>
        <begin position="34"/>
        <end position="270"/>
    </location>
</feature>
<dbReference type="Pfam" id="PF05426">
    <property type="entry name" value="Alginate_lyase"/>
    <property type="match status" value="1"/>
</dbReference>
<feature type="signal peptide" evidence="3">
    <location>
        <begin position="1"/>
        <end position="21"/>
    </location>
</feature>
<sequence>MQLARLTFCLAALAFSLDALAMDCPSAPPAMRDIKAQGYYTDAAHSVIDEAKKRANTEMTRPLDDYTKQVADMSDRYLAKHDVSAGQCTIEWLSSWARDGAMLGEMIHINNDQSDYLRQWVAGGAGIAYLKTRELATAGQRAEIDAWLEKLATANMAYWDNPKKTRNNHYYWTGVGVMAAAVATGDPALLDTARGVYEKGINDIEDDGSLPMEMKRGKRALHYHNYALAPLVLMAEMARLKGEDWYAYKDHRINRLAELVASGYRDDSWFAAQSGVKQEKWKPDGEAGWVEFYRLRAVHPELFEPLHDAGPFREPRMGGNLTLMAQVGITGSK</sequence>
<dbReference type="EC" id="4.2.2.-" evidence="5"/>
<reference evidence="5" key="1">
    <citation type="submission" date="2021-04" db="EMBL/GenBank/DDBJ databases">
        <authorList>
            <person name="Vanwijnsberghe S."/>
        </authorList>
    </citation>
    <scope>NUCLEOTIDE SEQUENCE</scope>
    <source>
        <strain evidence="5">LMG 31841</strain>
    </source>
</reference>
<dbReference type="Gene3D" id="1.50.10.100">
    <property type="entry name" value="Chondroitin AC/alginate lyase"/>
    <property type="match status" value="1"/>
</dbReference>
<protein>
    <submittedName>
        <fullName evidence="5">Polysaccharide lyase</fullName>
        <ecNumber evidence="5">4.2.2.-</ecNumber>
    </submittedName>
</protein>
<feature type="chain" id="PRO_5040131807" evidence="3">
    <location>
        <begin position="22"/>
        <end position="333"/>
    </location>
</feature>
<evidence type="ECO:0000313" key="5">
    <source>
        <dbReference type="EMBL" id="CAG4887956.1"/>
    </source>
</evidence>
<evidence type="ECO:0000256" key="1">
    <source>
        <dbReference type="ARBA" id="ARBA00022729"/>
    </source>
</evidence>
<comment type="caution">
    <text evidence="5">The sequence shown here is derived from an EMBL/GenBank/DDBJ whole genome shotgun (WGS) entry which is preliminary data.</text>
</comment>
<dbReference type="SUPFAM" id="SSF48230">
    <property type="entry name" value="Chondroitin AC/alginate lyase"/>
    <property type="match status" value="1"/>
</dbReference>
<evidence type="ECO:0000256" key="3">
    <source>
        <dbReference type="SAM" id="SignalP"/>
    </source>
</evidence>
<dbReference type="GO" id="GO:0016829">
    <property type="term" value="F:lyase activity"/>
    <property type="evidence" value="ECO:0007669"/>
    <property type="project" value="UniProtKB-KW"/>
</dbReference>
<evidence type="ECO:0000313" key="6">
    <source>
        <dbReference type="Proteomes" id="UP000789704"/>
    </source>
</evidence>
<name>A0A9N8RTA2_9BURK</name>
<dbReference type="AlphaFoldDB" id="A0A9N8RTA2"/>
<proteinExistence type="predicted"/>
<dbReference type="RefSeq" id="WP_228874611.1">
    <property type="nucleotide sequence ID" value="NZ_CAJQYZ010000007.1"/>
</dbReference>
<dbReference type="Proteomes" id="UP000789704">
    <property type="component" value="Unassembled WGS sequence"/>
</dbReference>
<evidence type="ECO:0000259" key="4">
    <source>
        <dbReference type="Pfam" id="PF05426"/>
    </source>
</evidence>
<keyword evidence="1 3" id="KW-0732">Signal</keyword>
<keyword evidence="6" id="KW-1185">Reference proteome</keyword>
<organism evidence="5 6">
    <name type="scientific">Paraburkholderia saeva</name>
    <dbReference type="NCBI Taxonomy" id="2777537"/>
    <lineage>
        <taxon>Bacteria</taxon>
        <taxon>Pseudomonadati</taxon>
        <taxon>Pseudomonadota</taxon>
        <taxon>Betaproteobacteria</taxon>
        <taxon>Burkholderiales</taxon>
        <taxon>Burkholderiaceae</taxon>
        <taxon>Paraburkholderia</taxon>
    </lineage>
</organism>
<accession>A0A9N8RTA2</accession>
<evidence type="ECO:0000256" key="2">
    <source>
        <dbReference type="ARBA" id="ARBA00023239"/>
    </source>
</evidence>
<keyword evidence="2 5" id="KW-0456">Lyase</keyword>
<dbReference type="GO" id="GO:0042597">
    <property type="term" value="C:periplasmic space"/>
    <property type="evidence" value="ECO:0007669"/>
    <property type="project" value="InterPro"/>
</dbReference>
<dbReference type="InterPro" id="IPR008929">
    <property type="entry name" value="Chondroitin_lyas"/>
</dbReference>
<dbReference type="EMBL" id="CAJQZC010000001">
    <property type="protein sequence ID" value="CAG4887956.1"/>
    <property type="molecule type" value="Genomic_DNA"/>
</dbReference>